<dbReference type="NCBIfam" id="TIGR00236">
    <property type="entry name" value="wecB"/>
    <property type="match status" value="1"/>
</dbReference>
<dbReference type="STRING" id="1227457.C451_18628"/>
<organism evidence="2 3">
    <name type="scientific">Halococcus thailandensis JCM 13552</name>
    <dbReference type="NCBI Taxonomy" id="1227457"/>
    <lineage>
        <taxon>Archaea</taxon>
        <taxon>Methanobacteriati</taxon>
        <taxon>Methanobacteriota</taxon>
        <taxon>Stenosarchaea group</taxon>
        <taxon>Halobacteria</taxon>
        <taxon>Halobacteriales</taxon>
        <taxon>Halococcaceae</taxon>
        <taxon>Halococcus</taxon>
    </lineage>
</organism>
<name>M0MYV4_9EURY</name>
<evidence type="ECO:0000313" key="2">
    <source>
        <dbReference type="EMBL" id="EMA49580.1"/>
    </source>
</evidence>
<evidence type="ECO:0000259" key="1">
    <source>
        <dbReference type="Pfam" id="PF02350"/>
    </source>
</evidence>
<dbReference type="InterPro" id="IPR003331">
    <property type="entry name" value="UDP_GlcNAc_Epimerase_2_dom"/>
</dbReference>
<accession>M0MYV4</accession>
<dbReference type="eggNOG" id="arCOG01392">
    <property type="taxonomic scope" value="Archaea"/>
</dbReference>
<evidence type="ECO:0000313" key="3">
    <source>
        <dbReference type="Proteomes" id="UP000011680"/>
    </source>
</evidence>
<keyword evidence="3" id="KW-1185">Reference proteome</keyword>
<dbReference type="CDD" id="cd03786">
    <property type="entry name" value="GTB_UDP-GlcNAc_2-Epimerase"/>
    <property type="match status" value="1"/>
</dbReference>
<dbReference type="RefSeq" id="WP_007742895.1">
    <property type="nucleotide sequence ID" value="NZ_AOMF01000174.1"/>
</dbReference>
<proteinExistence type="predicted"/>
<sequence>MKVVSLVGARPQFIKAFPVSRALADRHEEVLVHTGQHYSEAMSEVFFEELAIPTPEYNLGVGSGTHGQQTGEMVTRFGELVEREEPDAIVVYGDTNSTLAGALVTAKTDAPLAHVEAGLRSHNDAMPEETNRILTDHVSDLLFAPTERGVTNLETEGIENVHLTGDVMYDAILWARTRAADHSTVLDDHDLTAGEYVLATVHRAGNTDDRERLAAIMRALGAADREVVLPIHPRTADCLETYGLRETVEQQLTVIEPQGYLDFVRLLDGAERVATDSGGVQKEAFFLDTPCVTLREETEWVETVDAGWNTLVGADEAAIERELHREITLPEKPELYGDGDAAERMVALLEETDG</sequence>
<feature type="domain" description="UDP-N-acetylglucosamine 2-epimerase" evidence="1">
    <location>
        <begin position="27"/>
        <end position="350"/>
    </location>
</feature>
<dbReference type="Pfam" id="PF02350">
    <property type="entry name" value="Epimerase_2"/>
    <property type="match status" value="1"/>
</dbReference>
<dbReference type="Gene3D" id="3.40.50.2000">
    <property type="entry name" value="Glycogen Phosphorylase B"/>
    <property type="match status" value="2"/>
</dbReference>
<dbReference type="InterPro" id="IPR029767">
    <property type="entry name" value="WecB-like"/>
</dbReference>
<dbReference type="PANTHER" id="PTHR43174">
    <property type="entry name" value="UDP-N-ACETYLGLUCOSAMINE 2-EPIMERASE"/>
    <property type="match status" value="1"/>
</dbReference>
<dbReference type="SUPFAM" id="SSF53756">
    <property type="entry name" value="UDP-Glycosyltransferase/glycogen phosphorylase"/>
    <property type="match status" value="1"/>
</dbReference>
<dbReference type="PANTHER" id="PTHR43174:SF1">
    <property type="entry name" value="UDP-N-ACETYLGLUCOSAMINE 2-EPIMERASE"/>
    <property type="match status" value="1"/>
</dbReference>
<protein>
    <submittedName>
        <fullName evidence="2">UDP-N-acetylglucosamine 2-epimerase</fullName>
    </submittedName>
</protein>
<comment type="caution">
    <text evidence="2">The sequence shown here is derived from an EMBL/GenBank/DDBJ whole genome shotgun (WGS) entry which is preliminary data.</text>
</comment>
<dbReference type="OrthoDB" id="7018at2157"/>
<dbReference type="PATRIC" id="fig|1227457.3.peg.3646"/>
<reference evidence="2 3" key="1">
    <citation type="journal article" date="2014" name="PLoS Genet.">
        <title>Phylogenetically driven sequencing of extremely halophilic archaea reveals strategies for static and dynamic osmo-response.</title>
        <authorList>
            <person name="Becker E.A."/>
            <person name="Seitzer P.M."/>
            <person name="Tritt A."/>
            <person name="Larsen D."/>
            <person name="Krusor M."/>
            <person name="Yao A.I."/>
            <person name="Wu D."/>
            <person name="Madern D."/>
            <person name="Eisen J.A."/>
            <person name="Darling A.E."/>
            <person name="Facciotti M.T."/>
        </authorList>
    </citation>
    <scope>NUCLEOTIDE SEQUENCE [LARGE SCALE GENOMIC DNA]</scope>
    <source>
        <strain evidence="2 3">JCM 13552</strain>
    </source>
</reference>
<dbReference type="EMBL" id="AOMF01000174">
    <property type="protein sequence ID" value="EMA49580.1"/>
    <property type="molecule type" value="Genomic_DNA"/>
</dbReference>
<gene>
    <name evidence="2" type="ORF">C451_18628</name>
</gene>
<dbReference type="Proteomes" id="UP000011680">
    <property type="component" value="Unassembled WGS sequence"/>
</dbReference>
<dbReference type="AlphaFoldDB" id="M0MYV4"/>